<dbReference type="Pfam" id="PF00692">
    <property type="entry name" value="dUTPase"/>
    <property type="match status" value="1"/>
</dbReference>
<protein>
    <recommendedName>
        <fullName evidence="4">Deoxyuridine 5'-triphosphate nucleotidohydrolase</fullName>
        <ecNumber evidence="3">3.6.1.23</ecNumber>
    </recommendedName>
    <alternativeName>
        <fullName evidence="7">dUTP pyrophosphatase</fullName>
    </alternativeName>
</protein>
<evidence type="ECO:0000256" key="3">
    <source>
        <dbReference type="ARBA" id="ARBA00012379"/>
    </source>
</evidence>
<dbReference type="EMBL" id="LC506465">
    <property type="protein sequence ID" value="BBO54071.1"/>
    <property type="molecule type" value="Genomic_DNA"/>
</dbReference>
<dbReference type="SUPFAM" id="SSF51283">
    <property type="entry name" value="dUTPase-like"/>
    <property type="match status" value="1"/>
</dbReference>
<dbReference type="InterPro" id="IPR036157">
    <property type="entry name" value="dUTPase-like_sf"/>
</dbReference>
<name>A0A5K7Y3A2_9VIRU</name>
<evidence type="ECO:0000313" key="9">
    <source>
        <dbReference type="EMBL" id="BBO54071.1"/>
    </source>
</evidence>
<reference evidence="9" key="1">
    <citation type="journal article" date="2020" name="Sci. Rep.">
        <title>A novel Asfarvirus-like virus identified as a potential cause of mass mortality of abalone.</title>
        <authorList>
            <person name="Matsuyama T."/>
            <person name="Takano T."/>
            <person name="Nishiki I."/>
            <person name="Fujiwara A."/>
            <person name="Kiryu I."/>
            <person name="Inada M."/>
            <person name="Sakai T."/>
            <person name="Terashima S."/>
            <person name="Matsuura Y."/>
            <person name="Isowa K."/>
            <person name="Nakayasu C."/>
        </authorList>
    </citation>
    <scope>NUCLEOTIDE SEQUENCE</scope>
</reference>
<comment type="function">
    <text evidence="1">The viral dUTPase may play a role in lowering the dUTP concentration in natural infections to minimize misincorporation of deoxyuridine into the viral DNA and ensure the fidelity of genome replication.</text>
</comment>
<evidence type="ECO:0000256" key="5">
    <source>
        <dbReference type="ARBA" id="ARBA00022801"/>
    </source>
</evidence>
<evidence type="ECO:0000256" key="2">
    <source>
        <dbReference type="ARBA" id="ARBA00006581"/>
    </source>
</evidence>
<dbReference type="InterPro" id="IPR033704">
    <property type="entry name" value="dUTPase_trimeric"/>
</dbReference>
<sequence length="174" mass="18860">MSESKLYLALMDQSKAVYYKKDCGEEYDIKKCQNSGVDLVTLAPEIVEAHSSVLIDLGVEVLHVDNSDPDAPLEEKRRLPGLVFPRSSIGKYNLLLMNSVGVIDAGYTGTLKANVFNPTTKPSVIPAGTALVQYVSFTGKPMEWKFINKIPDLCRQTKRGGKGFGSTGISGTSA</sequence>
<evidence type="ECO:0000256" key="4">
    <source>
        <dbReference type="ARBA" id="ARBA00021732"/>
    </source>
</evidence>
<dbReference type="GO" id="GO:0004170">
    <property type="term" value="F:dUTP diphosphatase activity"/>
    <property type="evidence" value="ECO:0007669"/>
    <property type="project" value="UniProtKB-EC"/>
</dbReference>
<evidence type="ECO:0000256" key="1">
    <source>
        <dbReference type="ARBA" id="ARBA00002228"/>
    </source>
</evidence>
<evidence type="ECO:0000256" key="6">
    <source>
        <dbReference type="ARBA" id="ARBA00022842"/>
    </source>
</evidence>
<organism evidence="9">
    <name type="scientific">Abalone asfa-like virus</name>
    <dbReference type="NCBI Taxonomy" id="2839893"/>
    <lineage>
        <taxon>Viruses</taxon>
        <taxon>Varidnaviria</taxon>
        <taxon>Bamfordvirae</taxon>
        <taxon>Nucleocytoviricota</taxon>
        <taxon>Pokkesviricetes</taxon>
        <taxon>Asfuvirales</taxon>
        <taxon>Asfarviridae</taxon>
    </lineage>
</organism>
<proteinExistence type="inferred from homology"/>
<evidence type="ECO:0000256" key="7">
    <source>
        <dbReference type="ARBA" id="ARBA00030698"/>
    </source>
</evidence>
<comment type="similarity">
    <text evidence="2">Belongs to the dUTPase family.</text>
</comment>
<evidence type="ECO:0000259" key="8">
    <source>
        <dbReference type="Pfam" id="PF00692"/>
    </source>
</evidence>
<dbReference type="EC" id="3.6.1.23" evidence="3"/>
<keyword evidence="6" id="KW-0460">Magnesium</keyword>
<keyword evidence="5 9" id="KW-0378">Hydrolase</keyword>
<feature type="domain" description="dUTPase-like" evidence="8">
    <location>
        <begin position="77"/>
        <end position="168"/>
    </location>
</feature>
<accession>A0A5K7Y3A2</accession>
<dbReference type="InterPro" id="IPR029054">
    <property type="entry name" value="dUTPase-like"/>
</dbReference>
<dbReference type="Gene3D" id="2.70.40.10">
    <property type="match status" value="1"/>
</dbReference>
<dbReference type="CDD" id="cd07557">
    <property type="entry name" value="trimeric_dUTPase"/>
    <property type="match status" value="1"/>
</dbReference>